<dbReference type="GO" id="GO:0004673">
    <property type="term" value="F:protein histidine kinase activity"/>
    <property type="evidence" value="ECO:0007669"/>
    <property type="project" value="UniProtKB-EC"/>
</dbReference>
<keyword evidence="3" id="KW-0808">Transferase</keyword>
<comment type="catalytic activity">
    <reaction evidence="1">
        <text>ATP + protein L-histidine = ADP + protein N-phospho-L-histidine.</text>
        <dbReference type="EC" id="2.7.13.3"/>
    </reaction>
</comment>
<dbReference type="InterPro" id="IPR036890">
    <property type="entry name" value="HATPase_C_sf"/>
</dbReference>
<dbReference type="eggNOG" id="COG4191">
    <property type="taxonomic scope" value="Bacteria"/>
</dbReference>
<evidence type="ECO:0000313" key="9">
    <source>
        <dbReference type="EMBL" id="ADK83000.1"/>
    </source>
</evidence>
<keyword evidence="6" id="KW-0067">ATP-binding</keyword>
<dbReference type="EC" id="2.7.13.3" evidence="2"/>
<dbReference type="SMART" id="SM00387">
    <property type="entry name" value="HATPase_c"/>
    <property type="match status" value="1"/>
</dbReference>
<keyword evidence="7" id="KW-0812">Transmembrane</keyword>
<reference evidence="9 10" key="1">
    <citation type="journal article" date="2010" name="Stand. Genomic Sci.">
        <title>Complete genome sequence of Spirochaeta smaragdinae type strain (SEBR 4228).</title>
        <authorList>
            <person name="Mavromatis K."/>
            <person name="Yasawong M."/>
            <person name="Chertkov O."/>
            <person name="Lapidus A."/>
            <person name="Lucas S."/>
            <person name="Nolan M."/>
            <person name="Del Rio T.G."/>
            <person name="Tice H."/>
            <person name="Cheng J.F."/>
            <person name="Pitluck S."/>
            <person name="Liolios K."/>
            <person name="Ivanova N."/>
            <person name="Tapia R."/>
            <person name="Han C."/>
            <person name="Bruce D."/>
            <person name="Goodwin L."/>
            <person name="Pati A."/>
            <person name="Chen A."/>
            <person name="Palaniappan K."/>
            <person name="Land M."/>
            <person name="Hauser L."/>
            <person name="Chang Y.J."/>
            <person name="Jeffries C.D."/>
            <person name="Detter J.C."/>
            <person name="Rohde M."/>
            <person name="Brambilla E."/>
            <person name="Spring S."/>
            <person name="Goker M."/>
            <person name="Sikorski J."/>
            <person name="Woyke T."/>
            <person name="Bristow J."/>
            <person name="Eisen J.A."/>
            <person name="Markowitz V."/>
            <person name="Hugenholtz P."/>
            <person name="Klenk H.P."/>
            <person name="Kyrpides N.C."/>
        </authorList>
    </citation>
    <scope>NUCLEOTIDE SEQUENCE [LARGE SCALE GENOMIC DNA]</scope>
    <source>
        <strain evidence="10">DSM 11293 / JCM 15392 / SEBR 4228</strain>
    </source>
</reference>
<name>E1R931_SEDSS</name>
<dbReference type="SUPFAM" id="SSF55874">
    <property type="entry name" value="ATPase domain of HSP90 chaperone/DNA topoisomerase II/histidine kinase"/>
    <property type="match status" value="1"/>
</dbReference>
<dbReference type="KEGG" id="ssm:Spirs_3915"/>
<keyword evidence="7" id="KW-1133">Transmembrane helix</keyword>
<dbReference type="Gene3D" id="3.30.565.10">
    <property type="entry name" value="Histidine kinase-like ATPase, C-terminal domain"/>
    <property type="match status" value="1"/>
</dbReference>
<dbReference type="PRINTS" id="PR00344">
    <property type="entry name" value="BCTRLSENSOR"/>
</dbReference>
<evidence type="ECO:0000256" key="7">
    <source>
        <dbReference type="SAM" id="Phobius"/>
    </source>
</evidence>
<accession>E1R931</accession>
<keyword evidence="10" id="KW-1185">Reference proteome</keyword>
<evidence type="ECO:0000256" key="3">
    <source>
        <dbReference type="ARBA" id="ARBA00022679"/>
    </source>
</evidence>
<dbReference type="InterPro" id="IPR050980">
    <property type="entry name" value="2C_sensor_his_kinase"/>
</dbReference>
<dbReference type="Proteomes" id="UP000002318">
    <property type="component" value="Chromosome"/>
</dbReference>
<dbReference type="InterPro" id="IPR003594">
    <property type="entry name" value="HATPase_dom"/>
</dbReference>
<dbReference type="EMBL" id="CP002116">
    <property type="protein sequence ID" value="ADK83000.1"/>
    <property type="molecule type" value="Genomic_DNA"/>
</dbReference>
<dbReference type="AlphaFoldDB" id="E1R931"/>
<dbReference type="PANTHER" id="PTHR44936">
    <property type="entry name" value="SENSOR PROTEIN CREC"/>
    <property type="match status" value="1"/>
</dbReference>
<dbReference type="STRING" id="573413.Spirs_3915"/>
<dbReference type="PROSITE" id="PS50109">
    <property type="entry name" value="HIS_KIN"/>
    <property type="match status" value="1"/>
</dbReference>
<evidence type="ECO:0000256" key="2">
    <source>
        <dbReference type="ARBA" id="ARBA00012438"/>
    </source>
</evidence>
<keyword evidence="7" id="KW-0472">Membrane</keyword>
<dbReference type="HOGENOM" id="CLU_508896_0_0_12"/>
<keyword evidence="4" id="KW-0547">Nucleotide-binding</keyword>
<dbReference type="InterPro" id="IPR005467">
    <property type="entry name" value="His_kinase_dom"/>
</dbReference>
<dbReference type="Pfam" id="PF02518">
    <property type="entry name" value="HATPase_c"/>
    <property type="match status" value="1"/>
</dbReference>
<evidence type="ECO:0000259" key="8">
    <source>
        <dbReference type="PROSITE" id="PS50109"/>
    </source>
</evidence>
<feature type="domain" description="Histidine kinase" evidence="8">
    <location>
        <begin position="324"/>
        <end position="534"/>
    </location>
</feature>
<dbReference type="RefSeq" id="WP_013256459.1">
    <property type="nucleotide sequence ID" value="NC_014364.1"/>
</dbReference>
<evidence type="ECO:0000256" key="5">
    <source>
        <dbReference type="ARBA" id="ARBA00022777"/>
    </source>
</evidence>
<dbReference type="PANTHER" id="PTHR44936:SF10">
    <property type="entry name" value="SENSOR PROTEIN RSTB"/>
    <property type="match status" value="1"/>
</dbReference>
<evidence type="ECO:0000256" key="4">
    <source>
        <dbReference type="ARBA" id="ARBA00022741"/>
    </source>
</evidence>
<dbReference type="InterPro" id="IPR004358">
    <property type="entry name" value="Sig_transdc_His_kin-like_C"/>
</dbReference>
<evidence type="ECO:0000256" key="6">
    <source>
        <dbReference type="ARBA" id="ARBA00022840"/>
    </source>
</evidence>
<dbReference type="OrthoDB" id="1931120at2"/>
<gene>
    <name evidence="9" type="ordered locus">Spirs_3915</name>
</gene>
<evidence type="ECO:0000313" key="10">
    <source>
        <dbReference type="Proteomes" id="UP000002318"/>
    </source>
</evidence>
<sequence length="535" mass="59765">MKLQDARTLALLMIILLGVTLAAMYPAVKVWEEHTSSDRVDPVNLFRHWSDLQLLTFAFLVAEVPAEHYDALKTSSLRLTIELNRVTHNEEIISILGLSTRGETLLELPALLWQEIEEKLFPEYEALAGLDGPVGGPALEYLRRKTIRLYDPFGESLVELAEEVSRLYDSEFHALKRIFLMMLLLVGVILVGVLVSLRSLFGFQRLQLGVLVHHPDPLFVLGKDGKILYANPAANLIVKEDSYRKTVEEVVDFVPEATPLANQQMLKVGNGTRPIVHHVDRIYSQRGTFLGEVHFLRDMTQWNQLAAEVRRKRELDLLSTMAASFAHEFNNTLAALAGKIELGLIEEDGALKVKWLGEAKRLIGRASIMTRELIAFGSGESDELKAVTLVEELETAVRIVFEECPLECILDISSIDASFHAADKVGLQVVLTQVLRNAAEAHAASSCNLPIEVSVVPSDGKNDEITILVYDRGRGLPHTDTERLFEPFYTEKWNHKGLGLPFSRYLVERMGGSISLHSRSGGGTTVMIRLPVRYA</sequence>
<evidence type="ECO:0000256" key="1">
    <source>
        <dbReference type="ARBA" id="ARBA00000085"/>
    </source>
</evidence>
<proteinExistence type="predicted"/>
<organism evidence="9 10">
    <name type="scientific">Sediminispirochaeta smaragdinae (strain DSM 11293 / JCM 15392 / SEBR 4228)</name>
    <name type="common">Spirochaeta smaragdinae</name>
    <dbReference type="NCBI Taxonomy" id="573413"/>
    <lineage>
        <taxon>Bacteria</taxon>
        <taxon>Pseudomonadati</taxon>
        <taxon>Spirochaetota</taxon>
        <taxon>Spirochaetia</taxon>
        <taxon>Spirochaetales</taxon>
        <taxon>Spirochaetaceae</taxon>
        <taxon>Sediminispirochaeta</taxon>
    </lineage>
</organism>
<keyword evidence="5 9" id="KW-0418">Kinase</keyword>
<feature type="transmembrane region" description="Helical" evidence="7">
    <location>
        <begin position="178"/>
        <end position="197"/>
    </location>
</feature>
<dbReference type="GO" id="GO:0005524">
    <property type="term" value="F:ATP binding"/>
    <property type="evidence" value="ECO:0007669"/>
    <property type="project" value="UniProtKB-KW"/>
</dbReference>
<protein>
    <recommendedName>
        <fullName evidence="2">histidine kinase</fullName>
        <ecNumber evidence="2">2.7.13.3</ecNumber>
    </recommendedName>
</protein>